<evidence type="ECO:0000313" key="6">
    <source>
        <dbReference type="Proteomes" id="UP001184150"/>
    </source>
</evidence>
<dbReference type="CDD" id="cd05233">
    <property type="entry name" value="SDR_c"/>
    <property type="match status" value="1"/>
</dbReference>
<dbReference type="RefSeq" id="WP_309806255.1">
    <property type="nucleotide sequence ID" value="NZ_JAVDRD010000012.1"/>
</dbReference>
<evidence type="ECO:0000256" key="3">
    <source>
        <dbReference type="ARBA" id="ARBA00023002"/>
    </source>
</evidence>
<name>A0ABU1MR66_9SPHN</name>
<evidence type="ECO:0000313" key="5">
    <source>
        <dbReference type="EMBL" id="MDR6512828.1"/>
    </source>
</evidence>
<dbReference type="InterPro" id="IPR036291">
    <property type="entry name" value="NAD(P)-bd_dom_sf"/>
</dbReference>
<organism evidence="5 6">
    <name type="scientific">Novosphingobium capsulatum</name>
    <dbReference type="NCBI Taxonomy" id="13688"/>
    <lineage>
        <taxon>Bacteria</taxon>
        <taxon>Pseudomonadati</taxon>
        <taxon>Pseudomonadota</taxon>
        <taxon>Alphaproteobacteria</taxon>
        <taxon>Sphingomonadales</taxon>
        <taxon>Sphingomonadaceae</taxon>
        <taxon>Novosphingobium</taxon>
    </lineage>
</organism>
<dbReference type="PANTHER" id="PTHR43391">
    <property type="entry name" value="RETINOL DEHYDROGENASE-RELATED"/>
    <property type="match status" value="1"/>
</dbReference>
<dbReference type="SUPFAM" id="SSF51735">
    <property type="entry name" value="NAD(P)-binding Rossmann-fold domains"/>
    <property type="match status" value="1"/>
</dbReference>
<reference evidence="5 6" key="1">
    <citation type="submission" date="2023-07" db="EMBL/GenBank/DDBJ databases">
        <title>Sorghum-associated microbial communities from plants grown in Nebraska, USA.</title>
        <authorList>
            <person name="Schachtman D."/>
        </authorList>
    </citation>
    <scope>NUCLEOTIDE SEQUENCE [LARGE SCALE GENOMIC DNA]</scope>
    <source>
        <strain evidence="5 6">DS1027</strain>
    </source>
</reference>
<dbReference type="PRINTS" id="PR00081">
    <property type="entry name" value="GDHRDH"/>
</dbReference>
<evidence type="ECO:0000256" key="1">
    <source>
        <dbReference type="ARBA" id="ARBA00006484"/>
    </source>
</evidence>
<sequence length="319" mass="32981">MQAQDNAVGQAGGQADGWAGQVALITGAGTGIGLGVARAFSDAGLALALTYRNEAQRAAVAAQFAAEGRPAPLFLPLDVTDRARWADVVAQTVAHFGALHVLVNNAGVSVFGNTDEASHADYDWIMGVNFGGVANGLVAALPAIKAASGKRSVVNVASMAAFLPGPQAGIYTASKFAVRGLTESLRYNLAPHGIGCALCCPALTRTNAWDSALKRPDAFGQSGFAPVSEAELRQFGTAFDAGMDPYEVGQKVFAGMARGDGLILTHPEFADDFREIYEASLAALPDEVAPPARLEIERLRRAAMAQAKAGIAVGLADLT</sequence>
<comment type="caution">
    <text evidence="5">The sequence shown here is derived from an EMBL/GenBank/DDBJ whole genome shotgun (WGS) entry which is preliminary data.</text>
</comment>
<accession>A0ABU1MR66</accession>
<dbReference type="EMBL" id="JAVDRD010000012">
    <property type="protein sequence ID" value="MDR6512828.1"/>
    <property type="molecule type" value="Genomic_DNA"/>
</dbReference>
<keyword evidence="3" id="KW-0560">Oxidoreductase</keyword>
<dbReference type="Pfam" id="PF00106">
    <property type="entry name" value="adh_short"/>
    <property type="match status" value="1"/>
</dbReference>
<protein>
    <submittedName>
        <fullName evidence="5">NAD(P)-dependent dehydrogenase (Short-subunit alcohol dehydrogenase family)</fullName>
    </submittedName>
</protein>
<dbReference type="PANTHER" id="PTHR43391:SF14">
    <property type="entry name" value="DEHYDROGENASE_REDUCTASE SDR FAMILY PROTEIN 7-LIKE"/>
    <property type="match status" value="1"/>
</dbReference>
<dbReference type="PRINTS" id="PR00080">
    <property type="entry name" value="SDRFAMILY"/>
</dbReference>
<evidence type="ECO:0000256" key="2">
    <source>
        <dbReference type="ARBA" id="ARBA00022857"/>
    </source>
</evidence>
<dbReference type="PROSITE" id="PS00061">
    <property type="entry name" value="ADH_SHORT"/>
    <property type="match status" value="1"/>
</dbReference>
<comment type="similarity">
    <text evidence="1 4">Belongs to the short-chain dehydrogenases/reductases (SDR) family.</text>
</comment>
<dbReference type="Gene3D" id="3.40.50.720">
    <property type="entry name" value="NAD(P)-binding Rossmann-like Domain"/>
    <property type="match status" value="1"/>
</dbReference>
<keyword evidence="6" id="KW-1185">Reference proteome</keyword>
<dbReference type="InterPro" id="IPR002347">
    <property type="entry name" value="SDR_fam"/>
</dbReference>
<dbReference type="Proteomes" id="UP001184150">
    <property type="component" value="Unassembled WGS sequence"/>
</dbReference>
<evidence type="ECO:0000256" key="4">
    <source>
        <dbReference type="RuleBase" id="RU000363"/>
    </source>
</evidence>
<proteinExistence type="inferred from homology"/>
<gene>
    <name evidence="5" type="ORF">J2792_003715</name>
</gene>
<keyword evidence="2" id="KW-0521">NADP</keyword>
<dbReference type="InterPro" id="IPR020904">
    <property type="entry name" value="Sc_DH/Rdtase_CS"/>
</dbReference>